<dbReference type="InterPro" id="IPR011009">
    <property type="entry name" value="Kinase-like_dom_sf"/>
</dbReference>
<protein>
    <recommendedName>
        <fullName evidence="1">Aminoglycoside phosphotransferase domain-containing protein</fullName>
    </recommendedName>
</protein>
<evidence type="ECO:0000313" key="3">
    <source>
        <dbReference type="Proteomes" id="UP000578112"/>
    </source>
</evidence>
<gene>
    <name evidence="2" type="ORF">BJ971_004676</name>
</gene>
<comment type="caution">
    <text evidence="2">The sequence shown here is derived from an EMBL/GenBank/DDBJ whole genome shotgun (WGS) entry which is preliminary data.</text>
</comment>
<dbReference type="InterPro" id="IPR002575">
    <property type="entry name" value="Aminoglycoside_PTrfase"/>
</dbReference>
<organism evidence="2 3">
    <name type="scientific">Actinoplanes digitatis</name>
    <dbReference type="NCBI Taxonomy" id="1868"/>
    <lineage>
        <taxon>Bacteria</taxon>
        <taxon>Bacillati</taxon>
        <taxon>Actinomycetota</taxon>
        <taxon>Actinomycetes</taxon>
        <taxon>Micromonosporales</taxon>
        <taxon>Micromonosporaceae</taxon>
        <taxon>Actinoplanes</taxon>
    </lineage>
</organism>
<dbReference type="Proteomes" id="UP000578112">
    <property type="component" value="Unassembled WGS sequence"/>
</dbReference>
<dbReference type="Pfam" id="PF01636">
    <property type="entry name" value="APH"/>
    <property type="match status" value="1"/>
</dbReference>
<accession>A0A7W7MRZ6</accession>
<keyword evidence="3" id="KW-1185">Reference proteome</keyword>
<dbReference type="RefSeq" id="WP_184995344.1">
    <property type="nucleotide sequence ID" value="NZ_BOMK01000066.1"/>
</dbReference>
<reference evidence="2 3" key="1">
    <citation type="submission" date="2020-08" db="EMBL/GenBank/DDBJ databases">
        <title>Sequencing the genomes of 1000 actinobacteria strains.</title>
        <authorList>
            <person name="Klenk H.-P."/>
        </authorList>
    </citation>
    <scope>NUCLEOTIDE SEQUENCE [LARGE SCALE GENOMIC DNA]</scope>
    <source>
        <strain evidence="2 3">DSM 43149</strain>
    </source>
</reference>
<dbReference type="AlphaFoldDB" id="A0A7W7MRZ6"/>
<proteinExistence type="predicted"/>
<evidence type="ECO:0000313" key="2">
    <source>
        <dbReference type="EMBL" id="MBB4764120.1"/>
    </source>
</evidence>
<evidence type="ECO:0000259" key="1">
    <source>
        <dbReference type="Pfam" id="PF01636"/>
    </source>
</evidence>
<dbReference type="EMBL" id="JACHNH010000001">
    <property type="protein sequence ID" value="MBB4764120.1"/>
    <property type="molecule type" value="Genomic_DNA"/>
</dbReference>
<dbReference type="Gene3D" id="3.90.1200.10">
    <property type="match status" value="1"/>
</dbReference>
<sequence>MASPMTDLRQAHHLARVIVEAALGRDPGVMTPAESLSHHVYVGADIVVKIIPVAGHSRLDREIALAPALPAGITAPLLDSGLHRLDGREVRYACYARAPGVAPGAGLPGADAATARSLAGQAVQRLGALHRWRPAGHAGRTLGEPLDHGGFVSRAALLAGVESLAAADRDGVVRRPLLDGLTAIAEGAPPHARSVVPVHADCHWGNWLASGGDVTALLDFEWARLGEPVDDWFFLIADAGPHLETVLDVIARETVTSPEVLRAECEVREAAYLTSDLVIALADPVTHARMGAARLSRLEEVVTGGAWRRPAR</sequence>
<feature type="domain" description="Aminoglycoside phosphotransferase" evidence="1">
    <location>
        <begin position="42"/>
        <end position="238"/>
    </location>
</feature>
<name>A0A7W7MRZ6_9ACTN</name>
<dbReference type="SUPFAM" id="SSF56112">
    <property type="entry name" value="Protein kinase-like (PK-like)"/>
    <property type="match status" value="1"/>
</dbReference>